<dbReference type="InterPro" id="IPR051174">
    <property type="entry name" value="Cytochrome_c-type_ET"/>
</dbReference>
<evidence type="ECO:0000256" key="10">
    <source>
        <dbReference type="ARBA" id="ARBA00023004"/>
    </source>
</evidence>
<comment type="subcellular location">
    <subcellularLocation>
        <location evidence="1">Cell membrane</location>
    </subcellularLocation>
</comment>
<name>A0A0U1KWH4_9FIRM</name>
<keyword evidence="4" id="KW-1003">Cell membrane</keyword>
<evidence type="ECO:0000256" key="1">
    <source>
        <dbReference type="ARBA" id="ARBA00004236"/>
    </source>
</evidence>
<dbReference type="Pfam" id="PF03264">
    <property type="entry name" value="Cytochrom_NNT"/>
    <property type="match status" value="1"/>
</dbReference>
<evidence type="ECO:0000256" key="3">
    <source>
        <dbReference type="ARBA" id="ARBA00022448"/>
    </source>
</evidence>
<keyword evidence="7" id="KW-0479">Metal-binding</keyword>
<keyword evidence="6 12" id="KW-0812">Transmembrane</keyword>
<keyword evidence="15" id="KW-1185">Reference proteome</keyword>
<evidence type="ECO:0000256" key="2">
    <source>
        <dbReference type="ARBA" id="ARBA00007395"/>
    </source>
</evidence>
<feature type="transmembrane region" description="Helical" evidence="12">
    <location>
        <begin position="12"/>
        <end position="34"/>
    </location>
</feature>
<sequence>MDTSQYLNRNALKLMAIGCAVAVVGVLFGAFGYAHAETPEFCGSCHSMEQAYTSWQASNHKQIECTECHLPNGNIAVKLAAKVQTGMNDVYHEVLRDYPATIQVSTKGKGYIADNCLRCHQSTVEKTGMGAGGQDCTQCHRSLVHGMNKSKGGIKLE</sequence>
<dbReference type="EMBL" id="CTRP01000005">
    <property type="protein sequence ID" value="CQR71788.1"/>
    <property type="molecule type" value="Genomic_DNA"/>
</dbReference>
<keyword evidence="9 12" id="KW-1133">Transmembrane helix</keyword>
<keyword evidence="3" id="KW-0813">Transport</keyword>
<evidence type="ECO:0000256" key="9">
    <source>
        <dbReference type="ARBA" id="ARBA00022989"/>
    </source>
</evidence>
<dbReference type="AlphaFoldDB" id="A0A0U1KWH4"/>
<dbReference type="Gene3D" id="1.10.3820.10">
    <property type="entry name" value="Di-heme elbow motif domain"/>
    <property type="match status" value="1"/>
</dbReference>
<comment type="similarity">
    <text evidence="2">Belongs to the NapC/NirT/NrfH family.</text>
</comment>
<gene>
    <name evidence="14" type="ORF">SpAn4DRAFT_3654</name>
</gene>
<dbReference type="SUPFAM" id="SSF48695">
    <property type="entry name" value="Multiheme cytochromes"/>
    <property type="match status" value="1"/>
</dbReference>
<reference evidence="15" key="1">
    <citation type="submission" date="2015-03" db="EMBL/GenBank/DDBJ databases">
        <authorList>
            <person name="Nijsse Bart"/>
        </authorList>
    </citation>
    <scope>NUCLEOTIDE SEQUENCE [LARGE SCALE GENOMIC DNA]</scope>
</reference>
<keyword evidence="8" id="KW-0249">Electron transport</keyword>
<proteinExistence type="inferred from homology"/>
<evidence type="ECO:0000256" key="5">
    <source>
        <dbReference type="ARBA" id="ARBA00022617"/>
    </source>
</evidence>
<evidence type="ECO:0000256" key="12">
    <source>
        <dbReference type="SAM" id="Phobius"/>
    </source>
</evidence>
<dbReference type="GO" id="GO:0005886">
    <property type="term" value="C:plasma membrane"/>
    <property type="evidence" value="ECO:0007669"/>
    <property type="project" value="UniProtKB-SubCell"/>
</dbReference>
<evidence type="ECO:0000313" key="15">
    <source>
        <dbReference type="Proteomes" id="UP000049855"/>
    </source>
</evidence>
<dbReference type="InterPro" id="IPR038266">
    <property type="entry name" value="NapC/NirT_cytc_sf"/>
</dbReference>
<evidence type="ECO:0000256" key="8">
    <source>
        <dbReference type="ARBA" id="ARBA00022982"/>
    </source>
</evidence>
<evidence type="ECO:0000256" key="4">
    <source>
        <dbReference type="ARBA" id="ARBA00022475"/>
    </source>
</evidence>
<keyword evidence="11 12" id="KW-0472">Membrane</keyword>
<protein>
    <submittedName>
        <fullName evidence="14">Cytochrome c nitrite reductase, small subunit NrfH</fullName>
    </submittedName>
</protein>
<dbReference type="PANTHER" id="PTHR30333:SF1">
    <property type="entry name" value="CYTOCHROME C-TYPE PROTEIN NAPC"/>
    <property type="match status" value="1"/>
</dbReference>
<evidence type="ECO:0000256" key="7">
    <source>
        <dbReference type="ARBA" id="ARBA00022723"/>
    </source>
</evidence>
<evidence type="ECO:0000313" key="14">
    <source>
        <dbReference type="EMBL" id="CQR71788.1"/>
    </source>
</evidence>
<keyword evidence="10" id="KW-0408">Iron</keyword>
<dbReference type="GO" id="GO:0046872">
    <property type="term" value="F:metal ion binding"/>
    <property type="evidence" value="ECO:0007669"/>
    <property type="project" value="UniProtKB-KW"/>
</dbReference>
<dbReference type="InterPro" id="IPR005126">
    <property type="entry name" value="NapC/NirT_cyt_c_N"/>
</dbReference>
<evidence type="ECO:0000256" key="6">
    <source>
        <dbReference type="ARBA" id="ARBA00022692"/>
    </source>
</evidence>
<keyword evidence="5" id="KW-0349">Heme</keyword>
<organism evidence="14 15">
    <name type="scientific">Sporomusa ovata</name>
    <dbReference type="NCBI Taxonomy" id="2378"/>
    <lineage>
        <taxon>Bacteria</taxon>
        <taxon>Bacillati</taxon>
        <taxon>Bacillota</taxon>
        <taxon>Negativicutes</taxon>
        <taxon>Selenomonadales</taxon>
        <taxon>Sporomusaceae</taxon>
        <taxon>Sporomusa</taxon>
    </lineage>
</organism>
<evidence type="ECO:0000259" key="13">
    <source>
        <dbReference type="Pfam" id="PF03264"/>
    </source>
</evidence>
<evidence type="ECO:0000256" key="11">
    <source>
        <dbReference type="ARBA" id="ARBA00023136"/>
    </source>
</evidence>
<dbReference type="GO" id="GO:0009061">
    <property type="term" value="P:anaerobic respiration"/>
    <property type="evidence" value="ECO:0007669"/>
    <property type="project" value="TreeGrafter"/>
</dbReference>
<dbReference type="GO" id="GO:0009055">
    <property type="term" value="F:electron transfer activity"/>
    <property type="evidence" value="ECO:0007669"/>
    <property type="project" value="TreeGrafter"/>
</dbReference>
<feature type="domain" description="NapC/NirT cytochrome c N-terminal" evidence="13">
    <location>
        <begin position="11"/>
        <end position="145"/>
    </location>
</feature>
<dbReference type="InterPro" id="IPR036280">
    <property type="entry name" value="Multihaem_cyt_sf"/>
</dbReference>
<accession>A0A0U1KWH4</accession>
<dbReference type="PANTHER" id="PTHR30333">
    <property type="entry name" value="CYTOCHROME C-TYPE PROTEIN"/>
    <property type="match status" value="1"/>
</dbReference>
<dbReference type="RefSeq" id="WP_021168864.1">
    <property type="nucleotide sequence ID" value="NZ_CTRP01000005.1"/>
</dbReference>
<dbReference type="Proteomes" id="UP000049855">
    <property type="component" value="Unassembled WGS sequence"/>
</dbReference>